<dbReference type="Gene3D" id="1.10.12.10">
    <property type="entry name" value="Lyase 2-enoyl-coa Hydratase, Chain A, domain 2"/>
    <property type="match status" value="1"/>
</dbReference>
<evidence type="ECO:0000313" key="2">
    <source>
        <dbReference type="EMBL" id="TDR18515.1"/>
    </source>
</evidence>
<evidence type="ECO:0000313" key="3">
    <source>
        <dbReference type="Proteomes" id="UP000295724"/>
    </source>
</evidence>
<dbReference type="Gene3D" id="3.90.226.10">
    <property type="entry name" value="2-enoyl-CoA Hydratase, Chain A, domain 1"/>
    <property type="match status" value="1"/>
</dbReference>
<gene>
    <name evidence="2" type="ORF">C8D91_2435</name>
</gene>
<keyword evidence="3" id="KW-1185">Reference proteome</keyword>
<dbReference type="SUPFAM" id="SSF52096">
    <property type="entry name" value="ClpP/crotonase"/>
    <property type="match status" value="1"/>
</dbReference>
<keyword evidence="2" id="KW-0413">Isomerase</keyword>
<evidence type="ECO:0000256" key="1">
    <source>
        <dbReference type="ARBA" id="ARBA00005254"/>
    </source>
</evidence>
<dbReference type="AlphaFoldDB" id="A0A4R6XGI7"/>
<dbReference type="EMBL" id="SNZB01000005">
    <property type="protein sequence ID" value="TDR18515.1"/>
    <property type="molecule type" value="Genomic_DNA"/>
</dbReference>
<sequence length="271" mass="30056">MTIGDNMTDVFQNFETVKYNKNDHIATITFNRPDKLNAFSETMHQEFYAVLNDLVNDHSIRCVLLTGAGRGFCAGQDLGERQGNEKMDLGDKLENGYNKNLRLMKSIQAPIICAVNGVAAGAGANIALNCDIVVAKKSAKFIQAFSSIGLIPDCNGTWILPKLIGLARAKAITMLGTPVMAEQAVEWGMIYQAIDDEVFDAEVKTLTETLVARPTRALSFIKNIFDESYNNRYGEHLDRERDVQRVCGLSHDFSEGVAAFNEKRKPEFKGH</sequence>
<name>A0A4R6XGI7_9GAMM</name>
<proteinExistence type="inferred from homology"/>
<dbReference type="InterPro" id="IPR029045">
    <property type="entry name" value="ClpP/crotonase-like_dom_sf"/>
</dbReference>
<dbReference type="CDD" id="cd06558">
    <property type="entry name" value="crotonase-like"/>
    <property type="match status" value="1"/>
</dbReference>
<comment type="caution">
    <text evidence="2">The sequence shown here is derived from an EMBL/GenBank/DDBJ whole genome shotgun (WGS) entry which is preliminary data.</text>
</comment>
<reference evidence="2 3" key="1">
    <citation type="submission" date="2019-03" db="EMBL/GenBank/DDBJ databases">
        <title>Genomic Encyclopedia of Type Strains, Phase IV (KMG-IV): sequencing the most valuable type-strain genomes for metagenomic binning, comparative biology and taxonomic classification.</title>
        <authorList>
            <person name="Goeker M."/>
        </authorList>
    </citation>
    <scope>NUCLEOTIDE SEQUENCE [LARGE SCALE GENOMIC DNA]</scope>
    <source>
        <strain evidence="2 3">DSM 25488</strain>
    </source>
</reference>
<dbReference type="GO" id="GO:0016853">
    <property type="term" value="F:isomerase activity"/>
    <property type="evidence" value="ECO:0007669"/>
    <property type="project" value="UniProtKB-KW"/>
</dbReference>
<dbReference type="PANTHER" id="PTHR43459:SF1">
    <property type="entry name" value="EG:BACN32G11.4 PROTEIN"/>
    <property type="match status" value="1"/>
</dbReference>
<dbReference type="PANTHER" id="PTHR43459">
    <property type="entry name" value="ENOYL-COA HYDRATASE"/>
    <property type="match status" value="1"/>
</dbReference>
<dbReference type="InterPro" id="IPR001753">
    <property type="entry name" value="Enoyl-CoA_hydra/iso"/>
</dbReference>
<dbReference type="Pfam" id="PF00378">
    <property type="entry name" value="ECH_1"/>
    <property type="match status" value="1"/>
</dbReference>
<dbReference type="InterPro" id="IPR014748">
    <property type="entry name" value="Enoyl-CoA_hydra_C"/>
</dbReference>
<accession>A0A4R6XGI7</accession>
<organism evidence="2 3">
    <name type="scientific">Marinicella litoralis</name>
    <dbReference type="NCBI Taxonomy" id="644220"/>
    <lineage>
        <taxon>Bacteria</taxon>
        <taxon>Pseudomonadati</taxon>
        <taxon>Pseudomonadota</taxon>
        <taxon>Gammaproteobacteria</taxon>
        <taxon>Lysobacterales</taxon>
        <taxon>Marinicellaceae</taxon>
        <taxon>Marinicella</taxon>
    </lineage>
</organism>
<comment type="similarity">
    <text evidence="1">Belongs to the enoyl-CoA hydratase/isomerase family.</text>
</comment>
<dbReference type="Proteomes" id="UP000295724">
    <property type="component" value="Unassembled WGS sequence"/>
</dbReference>
<protein>
    <submittedName>
        <fullName evidence="2">2-(1,2-epoxy-1,2-dihydrophenyl)acetyl-CoA isomerase</fullName>
    </submittedName>
</protein>